<dbReference type="PANTHER" id="PTHR34835">
    <property type="entry name" value="OS07G0283600 PROTEIN-RELATED"/>
    <property type="match status" value="1"/>
</dbReference>
<feature type="region of interest" description="Disordered" evidence="1">
    <location>
        <begin position="534"/>
        <end position="558"/>
    </location>
</feature>
<sequence length="575" mass="66920">MINDEPKETEVADALKKIRSSGFLKETTTSTKGDADENIKQPKSGRKKQVPRSTAKKVKRVRKEEEMRAKRRLKEAQKKQEAEEAKKKKEEAEIQKKKPTKRKVQEDKPDETPVTKKNKRKIDESDSPSTRTRGASQRKLEEAYEKMKATRKRKVDEGRKQKEYKKKKAAGKRKVNEGKAADNEEPIDEEQIQESIPLQASKTLRGRETSAPLFKAMRNLSAERKRMIREMGFGELIDFPIVDIPTKLAFFVVNSLETKTMCLKLPEGDILILPETVQKVIEIPMGERPLQRQEGERGYDDPFLAEWKSQFPEDTKRITTKNVSEVIVETTNTDYMFKMNFLMLFANTMGCCDNSSCVKNTVLNNVLEDDNVREIDWCTYIWECARSSKHEWTKRCKTKDVVYYGPMTFLMLVYLHYTKFAAMEVRRRIPAFKSWNSTLMKKRETLEMNKANVGKLKVIGEMNEEEQSLQTEDLYQMIKSRIENIVSDKEMLEQTIEENLKIFKDDVTLNQFKKIMWHLFKQLADHVRDLNLQSSSQSTPTSISAPETDDNDDDGDSFHFEFQHRNQNILVATFI</sequence>
<dbReference type="AlphaFoldDB" id="A0A2U1Q0Z6"/>
<evidence type="ECO:0000256" key="1">
    <source>
        <dbReference type="SAM" id="MobiDB-lite"/>
    </source>
</evidence>
<evidence type="ECO:0000313" key="2">
    <source>
        <dbReference type="EMBL" id="PWA91612.1"/>
    </source>
</evidence>
<feature type="region of interest" description="Disordered" evidence="1">
    <location>
        <begin position="17"/>
        <end position="204"/>
    </location>
</feature>
<feature type="compositionally biased region" description="Acidic residues" evidence="1">
    <location>
        <begin position="183"/>
        <end position="192"/>
    </location>
</feature>
<feature type="compositionally biased region" description="Low complexity" evidence="1">
    <location>
        <begin position="534"/>
        <end position="544"/>
    </location>
</feature>
<accession>A0A2U1Q0Z6</accession>
<evidence type="ECO:0000313" key="3">
    <source>
        <dbReference type="Proteomes" id="UP000245207"/>
    </source>
</evidence>
<gene>
    <name evidence="2" type="ORF">CTI12_AA089080</name>
</gene>
<evidence type="ECO:0008006" key="4">
    <source>
        <dbReference type="Google" id="ProtNLM"/>
    </source>
</evidence>
<feature type="compositionally biased region" description="Polar residues" evidence="1">
    <location>
        <begin position="193"/>
        <end position="202"/>
    </location>
</feature>
<feature type="compositionally biased region" description="Basic and acidic residues" evidence="1">
    <location>
        <begin position="138"/>
        <end position="161"/>
    </location>
</feature>
<dbReference type="Proteomes" id="UP000245207">
    <property type="component" value="Unassembled WGS sequence"/>
</dbReference>
<feature type="compositionally biased region" description="Basic residues" evidence="1">
    <location>
        <begin position="162"/>
        <end position="173"/>
    </location>
</feature>
<organism evidence="2 3">
    <name type="scientific">Artemisia annua</name>
    <name type="common">Sweet wormwood</name>
    <dbReference type="NCBI Taxonomy" id="35608"/>
    <lineage>
        <taxon>Eukaryota</taxon>
        <taxon>Viridiplantae</taxon>
        <taxon>Streptophyta</taxon>
        <taxon>Embryophyta</taxon>
        <taxon>Tracheophyta</taxon>
        <taxon>Spermatophyta</taxon>
        <taxon>Magnoliopsida</taxon>
        <taxon>eudicotyledons</taxon>
        <taxon>Gunneridae</taxon>
        <taxon>Pentapetalae</taxon>
        <taxon>asterids</taxon>
        <taxon>campanulids</taxon>
        <taxon>Asterales</taxon>
        <taxon>Asteraceae</taxon>
        <taxon>Asteroideae</taxon>
        <taxon>Anthemideae</taxon>
        <taxon>Artemisiinae</taxon>
        <taxon>Artemisia</taxon>
    </lineage>
</organism>
<keyword evidence="3" id="KW-1185">Reference proteome</keyword>
<protein>
    <recommendedName>
        <fullName evidence="4">Ulp1 protease family, C-terminal catalytic domain-containing protein</fullName>
    </recommendedName>
</protein>
<feature type="compositionally biased region" description="Basic residues" evidence="1">
    <location>
        <begin position="43"/>
        <end position="61"/>
    </location>
</feature>
<comment type="caution">
    <text evidence="2">The sequence shown here is derived from an EMBL/GenBank/DDBJ whole genome shotgun (WGS) entry which is preliminary data.</text>
</comment>
<name>A0A2U1Q0Z6_ARTAN</name>
<reference evidence="2 3" key="1">
    <citation type="journal article" date="2018" name="Mol. Plant">
        <title>The genome of Artemisia annua provides insight into the evolution of Asteraceae family and artemisinin biosynthesis.</title>
        <authorList>
            <person name="Shen Q."/>
            <person name="Zhang L."/>
            <person name="Liao Z."/>
            <person name="Wang S."/>
            <person name="Yan T."/>
            <person name="Shi P."/>
            <person name="Liu M."/>
            <person name="Fu X."/>
            <person name="Pan Q."/>
            <person name="Wang Y."/>
            <person name="Lv Z."/>
            <person name="Lu X."/>
            <person name="Zhang F."/>
            <person name="Jiang W."/>
            <person name="Ma Y."/>
            <person name="Chen M."/>
            <person name="Hao X."/>
            <person name="Li L."/>
            <person name="Tang Y."/>
            <person name="Lv G."/>
            <person name="Zhou Y."/>
            <person name="Sun X."/>
            <person name="Brodelius P.E."/>
            <person name="Rose J.K.C."/>
            <person name="Tang K."/>
        </authorList>
    </citation>
    <scope>NUCLEOTIDE SEQUENCE [LARGE SCALE GENOMIC DNA]</scope>
    <source>
        <strain evidence="3">cv. Huhao1</strain>
        <tissue evidence="2">Leaf</tissue>
    </source>
</reference>
<feature type="compositionally biased region" description="Basic and acidic residues" evidence="1">
    <location>
        <begin position="103"/>
        <end position="114"/>
    </location>
</feature>
<dbReference type="EMBL" id="PKPP01000532">
    <property type="protein sequence ID" value="PWA91612.1"/>
    <property type="molecule type" value="Genomic_DNA"/>
</dbReference>
<feature type="compositionally biased region" description="Basic and acidic residues" evidence="1">
    <location>
        <begin position="62"/>
        <end position="96"/>
    </location>
</feature>
<dbReference type="OrthoDB" id="1752264at2759"/>
<proteinExistence type="predicted"/>
<dbReference type="PANTHER" id="PTHR34835:SF90">
    <property type="entry name" value="AMINOTRANSFERASE-LIKE PLANT MOBILE DOMAIN-CONTAINING PROTEIN"/>
    <property type="match status" value="1"/>
</dbReference>